<evidence type="ECO:0000259" key="1">
    <source>
        <dbReference type="PROSITE" id="PS50965"/>
    </source>
</evidence>
<dbReference type="OrthoDB" id="2164794at2"/>
<dbReference type="KEGG" id="nmk:CHR53_08335"/>
<protein>
    <submittedName>
        <fullName evidence="2">Nuclease</fullName>
    </submittedName>
</protein>
<dbReference type="PROSITE" id="PS50965">
    <property type="entry name" value="NERD"/>
    <property type="match status" value="1"/>
</dbReference>
<name>A0A3T0HVT5_9BACI</name>
<dbReference type="Proteomes" id="UP000282892">
    <property type="component" value="Chromosome"/>
</dbReference>
<sequence>MFFKHRTESDTIKILRSLNRRTILNETDKQHLLNLQKGFEGEVMFDTLIEKLQCESLILNDLLLKSNNSTFQIDSFMIKEITYLFEIKNYEGDFYYESDNFYTMNGSKIQNPLHQLNRAESLVSQLLHKNGYNNPIESWVVFINPAFTLYQAPKNQPIIYPTQLDYLLKKLSTSSRNLNSRAFDIAKLLSSLHQTDNPYTDLPKYNYEQSKKGFTCKACLSFSIGVNGRKIFCYDCGSEEDIESAVIRSVRELILLFPDKKITTNVVQEWCQVITSQIRITRILKRHFKAIGYGQWTYYV</sequence>
<dbReference type="InterPro" id="IPR011528">
    <property type="entry name" value="NERD"/>
</dbReference>
<organism evidence="2 3">
    <name type="scientific">Neobacillus mesonae</name>
    <dbReference type="NCBI Taxonomy" id="1193713"/>
    <lineage>
        <taxon>Bacteria</taxon>
        <taxon>Bacillati</taxon>
        <taxon>Bacillota</taxon>
        <taxon>Bacilli</taxon>
        <taxon>Bacillales</taxon>
        <taxon>Bacillaceae</taxon>
        <taxon>Neobacillus</taxon>
    </lineage>
</organism>
<proteinExistence type="predicted"/>
<dbReference type="STRING" id="1193713.GCA_001636315_04110"/>
<dbReference type="RefSeq" id="WP_127486138.1">
    <property type="nucleotide sequence ID" value="NZ_CP022572.1"/>
</dbReference>
<reference evidence="2 3" key="1">
    <citation type="submission" date="2017-07" db="EMBL/GenBank/DDBJ databases">
        <title>The complete genome sequence of Bacillus mesonae strain H20-5, an efficient strain improving plant abiotic stress resistance.</title>
        <authorList>
            <person name="Kim S.Y."/>
            <person name="Song H."/>
            <person name="Sang M.K."/>
            <person name="Weon H.-Y."/>
            <person name="Song J."/>
        </authorList>
    </citation>
    <scope>NUCLEOTIDE SEQUENCE [LARGE SCALE GENOMIC DNA]</scope>
    <source>
        <strain evidence="2 3">H20-5</strain>
    </source>
</reference>
<keyword evidence="3" id="KW-1185">Reference proteome</keyword>
<feature type="domain" description="NERD" evidence="1">
    <location>
        <begin position="37"/>
        <end position="146"/>
    </location>
</feature>
<dbReference type="EMBL" id="CP022572">
    <property type="protein sequence ID" value="AZU61270.1"/>
    <property type="molecule type" value="Genomic_DNA"/>
</dbReference>
<dbReference type="Pfam" id="PF08378">
    <property type="entry name" value="NERD"/>
    <property type="match status" value="1"/>
</dbReference>
<dbReference type="AlphaFoldDB" id="A0A3T0HVT5"/>
<accession>A0A3T0HVT5</accession>
<evidence type="ECO:0000313" key="2">
    <source>
        <dbReference type="EMBL" id="AZU61270.1"/>
    </source>
</evidence>
<evidence type="ECO:0000313" key="3">
    <source>
        <dbReference type="Proteomes" id="UP000282892"/>
    </source>
</evidence>
<gene>
    <name evidence="2" type="ORF">CHR53_08335</name>
</gene>